<dbReference type="Proteomes" id="UP000464957">
    <property type="component" value="Segment"/>
</dbReference>
<name>A0A6B9SW08_9CAUD</name>
<reference evidence="1 2" key="1">
    <citation type="submission" date="2019-12" db="EMBL/GenBank/DDBJ databases">
        <authorList>
            <person name="Harris M."/>
            <person name="Ho T.C."/>
            <person name="Fruchtman H."/>
            <person name="Garin M."/>
            <person name="Kubatin V."/>
            <person name="Lu T."/>
            <person name="Xue L."/>
            <person name="Marr M.T."/>
        </authorList>
    </citation>
    <scope>NUCLEOTIDE SEQUENCE [LARGE SCALE GENOMIC DNA]</scope>
</reference>
<evidence type="ECO:0000313" key="1">
    <source>
        <dbReference type="EMBL" id="QHJ74488.1"/>
    </source>
</evidence>
<protein>
    <submittedName>
        <fullName evidence="1">Uncharacterized protein</fullName>
    </submittedName>
</protein>
<evidence type="ECO:0000313" key="2">
    <source>
        <dbReference type="Proteomes" id="UP000464957"/>
    </source>
</evidence>
<gene>
    <name evidence="1" type="ORF">VH12019_00161</name>
</gene>
<organism evidence="1 2">
    <name type="scientific">Vibrio phage VH1_2019</name>
    <dbReference type="NCBI Taxonomy" id="2686307"/>
    <lineage>
        <taxon>Viruses</taxon>
        <taxon>Duplodnaviria</taxon>
        <taxon>Heunggongvirae</taxon>
        <taxon>Uroviricota</taxon>
        <taxon>Caudoviricetes</taxon>
        <taxon>Pantevenvirales</taxon>
        <taxon>Straboviridae</taxon>
        <taxon>Schizotequatrovirus</taxon>
        <taxon>Schizotequatrovirus KVP40</taxon>
    </lineage>
</organism>
<accession>A0A6B9SW08</accession>
<proteinExistence type="predicted"/>
<dbReference type="EMBL" id="MN794232">
    <property type="protein sequence ID" value="QHJ74488.1"/>
    <property type="molecule type" value="Genomic_DNA"/>
</dbReference>
<sequence>MIQYQQTEVNMKDEKIISFDEYLNEGWFERQWSRYKAGEDARSIKKLAKMHTKLLHIEQKAKQNKYRYEAVRFNYEHIKMNVLDAKKLINKLRYKKGISQELVQAMDKLDIELDRLNDFAVEGLHELMIQHKL</sequence>